<evidence type="ECO:0000256" key="4">
    <source>
        <dbReference type="ARBA" id="ARBA00022729"/>
    </source>
</evidence>
<feature type="chain" id="PRO_5038952610" description="Spore cortex-lytic enzyme" evidence="9">
    <location>
        <begin position="25"/>
        <end position="242"/>
    </location>
</feature>
<keyword evidence="4 9" id="KW-0732">Signal</keyword>
<dbReference type="Proteomes" id="UP000824025">
    <property type="component" value="Unassembled WGS sequence"/>
</dbReference>
<dbReference type="GO" id="GO:0071555">
    <property type="term" value="P:cell wall organization"/>
    <property type="evidence" value="ECO:0007669"/>
    <property type="project" value="UniProtKB-KW"/>
</dbReference>
<dbReference type="GO" id="GO:0030435">
    <property type="term" value="P:sporulation resulting in formation of a cellular spore"/>
    <property type="evidence" value="ECO:0007669"/>
    <property type="project" value="UniProtKB-KW"/>
</dbReference>
<dbReference type="NCBIfam" id="TIGR02869">
    <property type="entry name" value="spore_SleB"/>
    <property type="match status" value="1"/>
</dbReference>
<dbReference type="SUPFAM" id="SSF47090">
    <property type="entry name" value="PGBD-like"/>
    <property type="match status" value="1"/>
</dbReference>
<evidence type="ECO:0000256" key="7">
    <source>
        <dbReference type="ARBA" id="ARBA00023316"/>
    </source>
</evidence>
<dbReference type="Gene3D" id="6.20.240.60">
    <property type="match status" value="1"/>
</dbReference>
<evidence type="ECO:0000256" key="1">
    <source>
        <dbReference type="ARBA" id="ARBA00007010"/>
    </source>
</evidence>
<dbReference type="InterPro" id="IPR042047">
    <property type="entry name" value="SleB_dom1"/>
</dbReference>
<comment type="similarity">
    <text evidence="1">Belongs to the SleB family.</text>
</comment>
<evidence type="ECO:0000313" key="12">
    <source>
        <dbReference type="EMBL" id="HIZ10283.1"/>
    </source>
</evidence>
<name>A0A9D2D866_9FIRM</name>
<feature type="domain" description="Peptidoglycan binding-like" evidence="10">
    <location>
        <begin position="52"/>
        <end position="108"/>
    </location>
</feature>
<dbReference type="InterPro" id="IPR014224">
    <property type="entry name" value="Spore_cortex_SleB"/>
</dbReference>
<feature type="signal peptide" evidence="9">
    <location>
        <begin position="1"/>
        <end position="24"/>
    </location>
</feature>
<keyword evidence="7" id="KW-0961">Cell wall biogenesis/degradation</keyword>
<evidence type="ECO:0000256" key="3">
    <source>
        <dbReference type="ARBA" id="ARBA00022544"/>
    </source>
</evidence>
<organism evidence="12 13">
    <name type="scientific">Candidatus Borkfalkia avicola</name>
    <dbReference type="NCBI Taxonomy" id="2838503"/>
    <lineage>
        <taxon>Bacteria</taxon>
        <taxon>Bacillati</taxon>
        <taxon>Bacillota</taxon>
        <taxon>Clostridia</taxon>
        <taxon>Christensenellales</taxon>
        <taxon>Christensenellaceae</taxon>
        <taxon>Candidatus Borkfalkia</taxon>
    </lineage>
</organism>
<evidence type="ECO:0000256" key="5">
    <source>
        <dbReference type="ARBA" id="ARBA00022801"/>
    </source>
</evidence>
<evidence type="ECO:0000259" key="10">
    <source>
        <dbReference type="Pfam" id="PF01471"/>
    </source>
</evidence>
<dbReference type="GO" id="GO:0016787">
    <property type="term" value="F:hydrolase activity"/>
    <property type="evidence" value="ECO:0007669"/>
    <property type="project" value="UniProtKB-KW"/>
</dbReference>
<evidence type="ECO:0000256" key="9">
    <source>
        <dbReference type="SAM" id="SignalP"/>
    </source>
</evidence>
<evidence type="ECO:0000259" key="11">
    <source>
        <dbReference type="Pfam" id="PF07486"/>
    </source>
</evidence>
<dbReference type="InterPro" id="IPR036366">
    <property type="entry name" value="PGBDSf"/>
</dbReference>
<keyword evidence="5" id="KW-0378">Hydrolase</keyword>
<sequence length="242" mass="25603">MNKKIRAGALVLALAAALSAASFATVLAVRGEAETAAAAAVEEAAVLRQGSRGEDVKTVQRKLKRWGYYDGNVDGIYGPATKKAVMYFQRKNGLTADGIVGSKTFAALGMMQQASGGSSGGAGGYTDADTYLLARCIYGEARGESYTGQVAVGAVVLNRVKSDKFPNTISGVIYQRHAFTAVSDGQINLTPDQTAINAAKDAMNGWDPTYGCLYYYNPVTATSEWIFSRETVVTIGKHVFAI</sequence>
<evidence type="ECO:0000256" key="8">
    <source>
        <dbReference type="NCBIfam" id="TIGR02869"/>
    </source>
</evidence>
<dbReference type="Pfam" id="PF01471">
    <property type="entry name" value="PG_binding_1"/>
    <property type="match status" value="1"/>
</dbReference>
<dbReference type="InterPro" id="IPR002477">
    <property type="entry name" value="Peptidoglycan-bd-like"/>
</dbReference>
<evidence type="ECO:0000256" key="6">
    <source>
        <dbReference type="ARBA" id="ARBA00022969"/>
    </source>
</evidence>
<gene>
    <name evidence="12" type="primary">sleB</name>
    <name evidence="12" type="ORF">H9726_07325</name>
</gene>
<dbReference type="InterPro" id="IPR011105">
    <property type="entry name" value="Cell_wall_hydrolase_SleB"/>
</dbReference>
<dbReference type="Gene3D" id="1.10.101.10">
    <property type="entry name" value="PGBD-like superfamily/PGBD"/>
    <property type="match status" value="1"/>
</dbReference>
<proteinExistence type="inferred from homology"/>
<reference evidence="12" key="1">
    <citation type="journal article" date="2021" name="PeerJ">
        <title>Extensive microbial diversity within the chicken gut microbiome revealed by metagenomics and culture.</title>
        <authorList>
            <person name="Gilroy R."/>
            <person name="Ravi A."/>
            <person name="Getino M."/>
            <person name="Pursley I."/>
            <person name="Horton D.L."/>
            <person name="Alikhan N.F."/>
            <person name="Baker D."/>
            <person name="Gharbi K."/>
            <person name="Hall N."/>
            <person name="Watson M."/>
            <person name="Adriaenssens E.M."/>
            <person name="Foster-Nyarko E."/>
            <person name="Jarju S."/>
            <person name="Secka A."/>
            <person name="Antonio M."/>
            <person name="Oren A."/>
            <person name="Chaudhuri R.R."/>
            <person name="La Ragione R."/>
            <person name="Hildebrand F."/>
            <person name="Pallen M.J."/>
        </authorList>
    </citation>
    <scope>NUCLEOTIDE SEQUENCE</scope>
    <source>
        <strain evidence="12">CHK192-19661</strain>
    </source>
</reference>
<dbReference type="AlphaFoldDB" id="A0A9D2D866"/>
<evidence type="ECO:0000256" key="2">
    <source>
        <dbReference type="ARBA" id="ARBA00018364"/>
    </source>
</evidence>
<keyword evidence="6" id="KW-0749">Sporulation</keyword>
<dbReference type="EMBL" id="DXCF01000037">
    <property type="protein sequence ID" value="HIZ10283.1"/>
    <property type="molecule type" value="Genomic_DNA"/>
</dbReference>
<dbReference type="Gene3D" id="1.10.10.2520">
    <property type="entry name" value="Cell wall hydrolase SleB, domain 1"/>
    <property type="match status" value="1"/>
</dbReference>
<keyword evidence="3" id="KW-0309">Germination</keyword>
<feature type="domain" description="Cell wall hydrolase SleB" evidence="11">
    <location>
        <begin position="143"/>
        <end position="241"/>
    </location>
</feature>
<dbReference type="InterPro" id="IPR036365">
    <property type="entry name" value="PGBD-like_sf"/>
</dbReference>
<dbReference type="GO" id="GO:0009847">
    <property type="term" value="P:spore germination"/>
    <property type="evidence" value="ECO:0007669"/>
    <property type="project" value="UniProtKB-UniRule"/>
</dbReference>
<accession>A0A9D2D866</accession>
<protein>
    <recommendedName>
        <fullName evidence="2 8">Spore cortex-lytic enzyme</fullName>
    </recommendedName>
</protein>
<evidence type="ECO:0000313" key="13">
    <source>
        <dbReference type="Proteomes" id="UP000824025"/>
    </source>
</evidence>
<dbReference type="Pfam" id="PF07486">
    <property type="entry name" value="Hydrolase_2"/>
    <property type="match status" value="1"/>
</dbReference>
<comment type="caution">
    <text evidence="12">The sequence shown here is derived from an EMBL/GenBank/DDBJ whole genome shotgun (WGS) entry which is preliminary data.</text>
</comment>
<reference evidence="12" key="2">
    <citation type="submission" date="2021-04" db="EMBL/GenBank/DDBJ databases">
        <authorList>
            <person name="Gilroy R."/>
        </authorList>
    </citation>
    <scope>NUCLEOTIDE SEQUENCE</scope>
    <source>
        <strain evidence="12">CHK192-19661</strain>
    </source>
</reference>